<dbReference type="EMBL" id="CP144700">
    <property type="protein sequence ID" value="WVZ25176.1"/>
    <property type="molecule type" value="Genomic_DNA"/>
</dbReference>
<dbReference type="InterPro" id="IPR043325">
    <property type="entry name" value="LTSS"/>
</dbReference>
<evidence type="ECO:0000256" key="4">
    <source>
        <dbReference type="ARBA" id="ARBA00022622"/>
    </source>
</evidence>
<evidence type="ECO:0000256" key="3">
    <source>
        <dbReference type="ARBA" id="ARBA00022475"/>
    </source>
</evidence>
<dbReference type="InterPro" id="IPR016140">
    <property type="entry name" value="Bifunc_inhib/LTP/seed_store"/>
</dbReference>
<dbReference type="SUPFAM" id="SSF47699">
    <property type="entry name" value="Bifunctional inhibitor/lipid-transfer protein/seed storage 2S albumin"/>
    <property type="match status" value="1"/>
</dbReference>
<name>A0AAQ3PC91_VIGMU</name>
<dbReference type="GO" id="GO:0098552">
    <property type="term" value="C:side of membrane"/>
    <property type="evidence" value="ECO:0007669"/>
    <property type="project" value="UniProtKB-KW"/>
</dbReference>
<feature type="domain" description="Bifunctional inhibitor/plant lipid transfer protein/seed storage helical" evidence="9">
    <location>
        <begin position="77"/>
        <end position="168"/>
    </location>
</feature>
<organism evidence="10 11">
    <name type="scientific">Vigna mungo</name>
    <name type="common">Black gram</name>
    <name type="synonym">Phaseolus mungo</name>
    <dbReference type="NCBI Taxonomy" id="3915"/>
    <lineage>
        <taxon>Eukaryota</taxon>
        <taxon>Viridiplantae</taxon>
        <taxon>Streptophyta</taxon>
        <taxon>Embryophyta</taxon>
        <taxon>Tracheophyta</taxon>
        <taxon>Spermatophyta</taxon>
        <taxon>Magnoliopsida</taxon>
        <taxon>eudicotyledons</taxon>
        <taxon>Gunneridae</taxon>
        <taxon>Pentapetalae</taxon>
        <taxon>rosids</taxon>
        <taxon>fabids</taxon>
        <taxon>Fabales</taxon>
        <taxon>Fabaceae</taxon>
        <taxon>Papilionoideae</taxon>
        <taxon>50 kb inversion clade</taxon>
        <taxon>NPAAA clade</taxon>
        <taxon>indigoferoid/millettioid clade</taxon>
        <taxon>Phaseoleae</taxon>
        <taxon>Vigna</taxon>
    </lineage>
</organism>
<keyword evidence="4" id="KW-0472">Membrane</keyword>
<dbReference type="Proteomes" id="UP001374535">
    <property type="component" value="Chromosome 1"/>
</dbReference>
<keyword evidence="5" id="KW-0732">Signal</keyword>
<comment type="subcellular location">
    <subcellularLocation>
        <location evidence="1">Cell membrane</location>
        <topology evidence="1">Lipid-anchor</topology>
        <topology evidence="1">GPI-anchor</topology>
    </subcellularLocation>
</comment>
<evidence type="ECO:0000256" key="7">
    <source>
        <dbReference type="ARBA" id="ARBA00023180"/>
    </source>
</evidence>
<evidence type="ECO:0000256" key="6">
    <source>
        <dbReference type="ARBA" id="ARBA00023157"/>
    </source>
</evidence>
<dbReference type="GO" id="GO:0005886">
    <property type="term" value="C:plasma membrane"/>
    <property type="evidence" value="ECO:0007669"/>
    <property type="project" value="UniProtKB-SubCell"/>
</dbReference>
<dbReference type="AlphaFoldDB" id="A0AAQ3PC91"/>
<dbReference type="InterPro" id="IPR036312">
    <property type="entry name" value="Bifun_inhib/LTP/seed_sf"/>
</dbReference>
<keyword evidence="7" id="KW-0325">Glycoprotein</keyword>
<comment type="similarity">
    <text evidence="2">Belongs to the plant LTP family.</text>
</comment>
<sequence>MKKEPKSNLSPDAIVLIEATTGSIKPEKNRTSHLTEEKGINSTDTEIKISRIQDRSLEWVKTQEKMGGCKCLLSLVVVLALTMSLAEAQSGTTGTCAEELIPCMDYLNTTGTPPSSCCDPLKRTVENELACLCNLFYTPGLLQTFNISIDSALGLSRRCGVTSDLTSCNATPGAGDSGSGKVTFTGISFLLLFWVSMLFN</sequence>
<dbReference type="Pfam" id="PF14368">
    <property type="entry name" value="LTP_2"/>
    <property type="match status" value="1"/>
</dbReference>
<keyword evidence="8" id="KW-0449">Lipoprotein</keyword>
<evidence type="ECO:0000256" key="5">
    <source>
        <dbReference type="ARBA" id="ARBA00022729"/>
    </source>
</evidence>
<evidence type="ECO:0000259" key="9">
    <source>
        <dbReference type="Pfam" id="PF14368"/>
    </source>
</evidence>
<dbReference type="PANTHER" id="PTHR33044">
    <property type="entry name" value="BIFUNCTIONAL INHIBITOR/LIPID-TRANSFER PROTEIN/SEED STORAGE 2S ALBUMIN SUPERFAMILY PROTEIN-RELATED"/>
    <property type="match status" value="1"/>
</dbReference>
<evidence type="ECO:0000256" key="2">
    <source>
        <dbReference type="ARBA" id="ARBA00009748"/>
    </source>
</evidence>
<proteinExistence type="inferred from homology"/>
<evidence type="ECO:0000256" key="1">
    <source>
        <dbReference type="ARBA" id="ARBA00004609"/>
    </source>
</evidence>
<protein>
    <recommendedName>
        <fullName evidence="9">Bifunctional inhibitor/plant lipid transfer protein/seed storage helical domain-containing protein</fullName>
    </recommendedName>
</protein>
<dbReference type="Gene3D" id="1.10.110.10">
    <property type="entry name" value="Plant lipid-transfer and hydrophobic proteins"/>
    <property type="match status" value="1"/>
</dbReference>
<keyword evidence="3" id="KW-1003">Cell membrane</keyword>
<keyword evidence="6" id="KW-1015">Disulfide bond</keyword>
<gene>
    <name evidence="10" type="ORF">V8G54_003720</name>
</gene>
<evidence type="ECO:0000313" key="10">
    <source>
        <dbReference type="EMBL" id="WVZ25176.1"/>
    </source>
</evidence>
<reference evidence="10 11" key="1">
    <citation type="journal article" date="2023" name="Life. Sci Alliance">
        <title>Evolutionary insights into 3D genome organization and epigenetic landscape of Vigna mungo.</title>
        <authorList>
            <person name="Junaid A."/>
            <person name="Singh B."/>
            <person name="Bhatia S."/>
        </authorList>
    </citation>
    <scope>NUCLEOTIDE SEQUENCE [LARGE SCALE GENOMIC DNA]</scope>
    <source>
        <strain evidence="10">Urdbean</strain>
    </source>
</reference>
<evidence type="ECO:0000313" key="11">
    <source>
        <dbReference type="Proteomes" id="UP001374535"/>
    </source>
</evidence>
<dbReference type="CDD" id="cd00010">
    <property type="entry name" value="AAI_LTSS"/>
    <property type="match status" value="1"/>
</dbReference>
<accession>A0AAQ3PC91</accession>
<keyword evidence="4" id="KW-0336">GPI-anchor</keyword>
<keyword evidence="11" id="KW-1185">Reference proteome</keyword>
<evidence type="ECO:0000256" key="8">
    <source>
        <dbReference type="ARBA" id="ARBA00023288"/>
    </source>
</evidence>